<accession>A0A0M7CEB1</accession>
<dbReference type="PANTHER" id="PTHR43119:SF1">
    <property type="entry name" value="ABC TRANSPORTER DOMAIN-CONTAINING PROTEIN"/>
    <property type="match status" value="1"/>
</dbReference>
<dbReference type="PROSITE" id="PS50893">
    <property type="entry name" value="ABC_TRANSPORTER_2"/>
    <property type="match status" value="1"/>
</dbReference>
<evidence type="ECO:0000313" key="7">
    <source>
        <dbReference type="Proteomes" id="UP000053096"/>
    </source>
</evidence>
<dbReference type="EC" id="3.6.3.-" evidence="6"/>
<reference evidence="6 7" key="1">
    <citation type="submission" date="2015-09" db="EMBL/GenBank/DDBJ databases">
        <authorList>
            <person name="Jackson K.R."/>
            <person name="Lunt B.L."/>
            <person name="Fisher J.N.B."/>
            <person name="Gardner A.V."/>
            <person name="Bailey M.E."/>
            <person name="Deus L.M."/>
            <person name="Earl A.S."/>
            <person name="Gibby P.D."/>
            <person name="Hartmann K.A."/>
            <person name="Liu J.E."/>
            <person name="Manci A.M."/>
            <person name="Nielsen D.A."/>
            <person name="Solomon M.B."/>
            <person name="Breakwell D.P."/>
            <person name="Burnett S.H."/>
            <person name="Grose J.H."/>
        </authorList>
    </citation>
    <scope>NUCLEOTIDE SEQUENCE [LARGE SCALE GENOMIC DNA]</scope>
    <source>
        <strain evidence="6 7">2789STDY5608636</strain>
    </source>
</reference>
<gene>
    <name evidence="6" type="primary">lolD_2</name>
    <name evidence="5" type="ORF">BBN53_11260</name>
    <name evidence="6" type="ORF">ERS370011_00304</name>
</gene>
<keyword evidence="6" id="KW-0449">Lipoprotein</keyword>
<dbReference type="AlphaFoldDB" id="A0A0J6CD35"/>
<evidence type="ECO:0000313" key="6">
    <source>
        <dbReference type="EMBL" id="CUI37439.1"/>
    </source>
</evidence>
<dbReference type="InterPro" id="IPR003439">
    <property type="entry name" value="ABC_transporter-like_ATP-bd"/>
</dbReference>
<dbReference type="PANTHER" id="PTHR43119">
    <property type="entry name" value="ABC TRANSPORT PROTEIN ATP-BINDING COMPONENT-RELATED"/>
    <property type="match status" value="1"/>
</dbReference>
<evidence type="ECO:0000313" key="5">
    <source>
        <dbReference type="EMBL" id="ANY16420.1"/>
    </source>
</evidence>
<evidence type="ECO:0000313" key="8">
    <source>
        <dbReference type="Proteomes" id="UP000092950"/>
    </source>
</evidence>
<feature type="domain" description="ABC transporter" evidence="4">
    <location>
        <begin position="1"/>
        <end position="212"/>
    </location>
</feature>
<dbReference type="SMART" id="SM00382">
    <property type="entry name" value="AAA"/>
    <property type="match status" value="1"/>
</dbReference>
<dbReference type="EMBL" id="CP016440">
    <property type="protein sequence ID" value="ANY16420.1"/>
    <property type="molecule type" value="Genomic_DNA"/>
</dbReference>
<keyword evidence="1" id="KW-0472">Membrane</keyword>
<keyword evidence="2" id="KW-0547">Nucleotide-binding</keyword>
<dbReference type="EMBL" id="CYTV01000001">
    <property type="protein sequence ID" value="CUI37439.1"/>
    <property type="molecule type" value="Genomic_DNA"/>
</dbReference>
<protein>
    <submittedName>
        <fullName evidence="5 6">ATP-binding protein</fullName>
        <ecNumber evidence="6">3.6.3.-</ecNumber>
    </submittedName>
</protein>
<dbReference type="RefSeq" id="WP_043209266.1">
    <property type="nucleotide sequence ID" value="NZ_CAJGUP010000170.1"/>
</dbReference>
<dbReference type="SUPFAM" id="SSF52540">
    <property type="entry name" value="P-loop containing nucleoside triphosphate hydrolases"/>
    <property type="match status" value="1"/>
</dbReference>
<dbReference type="InterPro" id="IPR027417">
    <property type="entry name" value="P-loop_NTPase"/>
</dbReference>
<dbReference type="Pfam" id="PF00005">
    <property type="entry name" value="ABC_tran"/>
    <property type="match status" value="1"/>
</dbReference>
<dbReference type="GO" id="GO:0005524">
    <property type="term" value="F:ATP binding"/>
    <property type="evidence" value="ECO:0007669"/>
    <property type="project" value="UniProtKB-KW"/>
</dbReference>
<evidence type="ECO:0000256" key="1">
    <source>
        <dbReference type="ARBA" id="ARBA00022475"/>
    </source>
</evidence>
<evidence type="ECO:0000256" key="3">
    <source>
        <dbReference type="ARBA" id="ARBA00022840"/>
    </source>
</evidence>
<proteinExistence type="predicted"/>
<dbReference type="Proteomes" id="UP000092950">
    <property type="component" value="Chromosome"/>
</dbReference>
<name>A0A0J6CD35_9BORD</name>
<dbReference type="InterPro" id="IPR003593">
    <property type="entry name" value="AAA+_ATPase"/>
</dbReference>
<sequence>MSVSSLPPKGGYLCLRGVAPAGFVPADLDLARGECISIMGASGAGKSLFLRQVADLDPGLGDIWLDGAARASMPGPAWRRLVRYCQAEAGWWDDAVAPHFAPGPGMDAAALEGLFEALGLRQDILQAQVNELSTGERQRLGLARALRDRPPVILLDEPTASLDEAATERVEDLILRSLAGGMTAMVVTHNPAQAQRLASRHYLLRNHRLEPQ</sequence>
<dbReference type="Gene3D" id="3.40.50.300">
    <property type="entry name" value="P-loop containing nucleotide triphosphate hydrolases"/>
    <property type="match status" value="1"/>
</dbReference>
<dbReference type="CDD" id="cd00267">
    <property type="entry name" value="ABC_ATPase"/>
    <property type="match status" value="1"/>
</dbReference>
<keyword evidence="8" id="KW-1185">Reference proteome</keyword>
<evidence type="ECO:0000259" key="4">
    <source>
        <dbReference type="PROSITE" id="PS50893"/>
    </source>
</evidence>
<keyword evidence="6" id="KW-0378">Hydrolase</keyword>
<reference evidence="5 8" key="2">
    <citation type="submission" date="2016-07" db="EMBL/GenBank/DDBJ databases">
        <title>Complete genome sequences of Bordetella pseudohinzii.</title>
        <authorList>
            <person name="Spilker T."/>
            <person name="Darrah R."/>
            <person name="LiPuma J.J."/>
        </authorList>
    </citation>
    <scope>NUCLEOTIDE SEQUENCE [LARGE SCALE GENOMIC DNA]</scope>
    <source>
        <strain evidence="5 8">HI4681</strain>
    </source>
</reference>
<dbReference type="GO" id="GO:0016887">
    <property type="term" value="F:ATP hydrolysis activity"/>
    <property type="evidence" value="ECO:0007669"/>
    <property type="project" value="InterPro"/>
</dbReference>
<organism evidence="6 7">
    <name type="scientific">Bordetella pseudohinzii</name>
    <dbReference type="NCBI Taxonomy" id="1331258"/>
    <lineage>
        <taxon>Bacteria</taxon>
        <taxon>Pseudomonadati</taxon>
        <taxon>Pseudomonadota</taxon>
        <taxon>Betaproteobacteria</taxon>
        <taxon>Burkholderiales</taxon>
        <taxon>Alcaligenaceae</taxon>
        <taxon>Bordetella</taxon>
    </lineage>
</organism>
<evidence type="ECO:0000256" key="2">
    <source>
        <dbReference type="ARBA" id="ARBA00022741"/>
    </source>
</evidence>
<dbReference type="OrthoDB" id="4408248at2"/>
<dbReference type="Proteomes" id="UP000053096">
    <property type="component" value="Unassembled WGS sequence"/>
</dbReference>
<keyword evidence="3 6" id="KW-0067">ATP-binding</keyword>
<keyword evidence="1" id="KW-1003">Cell membrane</keyword>
<dbReference type="KEGG" id="bpdz:BBN53_11260"/>
<accession>A0A0J6CD35</accession>